<evidence type="ECO:0000256" key="2">
    <source>
        <dbReference type="ARBA" id="ARBA00023235"/>
    </source>
</evidence>
<dbReference type="SUPFAM" id="SSF48600">
    <property type="entry name" value="Chorismate mutase II"/>
    <property type="match status" value="1"/>
</dbReference>
<dbReference type="InterPro" id="IPR036263">
    <property type="entry name" value="Chorismate_II_sf"/>
</dbReference>
<dbReference type="PANTHER" id="PTHR38041">
    <property type="entry name" value="CHORISMATE MUTASE"/>
    <property type="match status" value="1"/>
</dbReference>
<organism evidence="4 5">
    <name type="scientific">Mycoplana azooxidifex</name>
    <dbReference type="NCBI Taxonomy" id="1636188"/>
    <lineage>
        <taxon>Bacteria</taxon>
        <taxon>Pseudomonadati</taxon>
        <taxon>Pseudomonadota</taxon>
        <taxon>Alphaproteobacteria</taxon>
        <taxon>Hyphomicrobiales</taxon>
        <taxon>Rhizobiaceae</taxon>
        <taxon>Mycoplana</taxon>
    </lineage>
</organism>
<dbReference type="InterPro" id="IPR051331">
    <property type="entry name" value="Chorismate_mutase-related"/>
</dbReference>
<dbReference type="EMBL" id="JACIEE010000003">
    <property type="protein sequence ID" value="MBB3976161.1"/>
    <property type="molecule type" value="Genomic_DNA"/>
</dbReference>
<evidence type="ECO:0000313" key="4">
    <source>
        <dbReference type="EMBL" id="MBB3976161.1"/>
    </source>
</evidence>
<dbReference type="InterPro" id="IPR036979">
    <property type="entry name" value="CM_dom_sf"/>
</dbReference>
<dbReference type="GO" id="GO:0009697">
    <property type="term" value="P:salicylic acid biosynthetic process"/>
    <property type="evidence" value="ECO:0007669"/>
    <property type="project" value="InterPro"/>
</dbReference>
<dbReference type="GO" id="GO:0046417">
    <property type="term" value="P:chorismate metabolic process"/>
    <property type="evidence" value="ECO:0007669"/>
    <property type="project" value="InterPro"/>
</dbReference>
<name>A0A7W6D3N1_9HYPH</name>
<comment type="caution">
    <text evidence="4">The sequence shown here is derived from an EMBL/GenBank/DDBJ whole genome shotgun (WGS) entry which is preliminary data.</text>
</comment>
<dbReference type="RefSeq" id="WP_183801029.1">
    <property type="nucleotide sequence ID" value="NZ_JACIEE010000003.1"/>
</dbReference>
<dbReference type="Pfam" id="PF01817">
    <property type="entry name" value="CM_2"/>
    <property type="match status" value="1"/>
</dbReference>
<gene>
    <name evidence="4" type="ORF">GGQ64_001350</name>
</gene>
<feature type="domain" description="Chorismate mutase" evidence="3">
    <location>
        <begin position="5"/>
        <end position="96"/>
    </location>
</feature>
<sequence length="98" mass="11226">MSEKAAECRTMAEIRDNIDRIDQALMALFAERWTFIGRAAEIKAELGLKADIPTRVEEVRNNARENAQAHGLDGDFYDDLWAQLIRHSIEHEEKTLGK</sequence>
<keyword evidence="2" id="KW-0413">Isomerase</keyword>
<evidence type="ECO:0000256" key="1">
    <source>
        <dbReference type="ARBA" id="ARBA00012404"/>
    </source>
</evidence>
<dbReference type="GO" id="GO:0016835">
    <property type="term" value="F:carbon-oxygen lyase activity"/>
    <property type="evidence" value="ECO:0007669"/>
    <property type="project" value="InterPro"/>
</dbReference>
<accession>A0A7W6D3N1</accession>
<keyword evidence="4" id="KW-0670">Pyruvate</keyword>
<dbReference type="PANTHER" id="PTHR38041:SF1">
    <property type="entry name" value="CHORISMATE MUTASE"/>
    <property type="match status" value="1"/>
</dbReference>
<evidence type="ECO:0000259" key="3">
    <source>
        <dbReference type="PROSITE" id="PS51168"/>
    </source>
</evidence>
<dbReference type="AlphaFoldDB" id="A0A7W6D3N1"/>
<dbReference type="PROSITE" id="PS51168">
    <property type="entry name" value="CHORISMATE_MUT_2"/>
    <property type="match status" value="1"/>
</dbReference>
<keyword evidence="5" id="KW-1185">Reference proteome</keyword>
<reference evidence="4 5" key="1">
    <citation type="submission" date="2020-08" db="EMBL/GenBank/DDBJ databases">
        <title>Genomic Encyclopedia of Type Strains, Phase IV (KMG-IV): sequencing the most valuable type-strain genomes for metagenomic binning, comparative biology and taxonomic classification.</title>
        <authorList>
            <person name="Goeker M."/>
        </authorList>
    </citation>
    <scope>NUCLEOTIDE SEQUENCE [LARGE SCALE GENOMIC DNA]</scope>
    <source>
        <strain evidence="4 5">DSM 100211</strain>
    </source>
</reference>
<dbReference type="InterPro" id="IPR002701">
    <property type="entry name" value="CM_II_prokaryot"/>
</dbReference>
<dbReference type="NCBIfam" id="TIGR01803">
    <property type="entry name" value="CM-like"/>
    <property type="match status" value="1"/>
</dbReference>
<evidence type="ECO:0000313" key="5">
    <source>
        <dbReference type="Proteomes" id="UP000574761"/>
    </source>
</evidence>
<keyword evidence="4" id="KW-0456">Lyase</keyword>
<dbReference type="SMART" id="SM00830">
    <property type="entry name" value="CM_2"/>
    <property type="match status" value="1"/>
</dbReference>
<dbReference type="Proteomes" id="UP000574761">
    <property type="component" value="Unassembled WGS sequence"/>
</dbReference>
<proteinExistence type="predicted"/>
<protein>
    <recommendedName>
        <fullName evidence="1">chorismate mutase</fullName>
        <ecNumber evidence="1">5.4.99.5</ecNumber>
    </recommendedName>
</protein>
<dbReference type="InterPro" id="IPR008241">
    <property type="entry name" value="Isochorismate_pyruvate-lyase"/>
</dbReference>
<dbReference type="EC" id="5.4.99.5" evidence="1"/>
<dbReference type="GO" id="GO:0004106">
    <property type="term" value="F:chorismate mutase activity"/>
    <property type="evidence" value="ECO:0007669"/>
    <property type="project" value="UniProtKB-EC"/>
</dbReference>
<dbReference type="Gene3D" id="1.20.59.10">
    <property type="entry name" value="Chorismate mutase"/>
    <property type="match status" value="1"/>
</dbReference>